<dbReference type="STRING" id="857566.A0A1E3PPP0"/>
<evidence type="ECO:0000313" key="7">
    <source>
        <dbReference type="EMBL" id="ODQ66882.1"/>
    </source>
</evidence>
<dbReference type="PANTHER" id="PTHR23502:SF2">
    <property type="entry name" value="TRANSPORTER, PUTATIVE (AFU_ORTHOLOGUE AFUA_2G08910)-RELATED"/>
    <property type="match status" value="1"/>
</dbReference>
<feature type="transmembrane region" description="Helical" evidence="5">
    <location>
        <begin position="462"/>
        <end position="483"/>
    </location>
</feature>
<feature type="transmembrane region" description="Helical" evidence="5">
    <location>
        <begin position="396"/>
        <end position="419"/>
    </location>
</feature>
<organism evidence="7 8">
    <name type="scientific">Nadsonia fulvescens var. elongata DSM 6958</name>
    <dbReference type="NCBI Taxonomy" id="857566"/>
    <lineage>
        <taxon>Eukaryota</taxon>
        <taxon>Fungi</taxon>
        <taxon>Dikarya</taxon>
        <taxon>Ascomycota</taxon>
        <taxon>Saccharomycotina</taxon>
        <taxon>Dipodascomycetes</taxon>
        <taxon>Dipodascales</taxon>
        <taxon>Dipodascales incertae sedis</taxon>
        <taxon>Nadsonia</taxon>
    </lineage>
</organism>
<keyword evidence="4 5" id="KW-0472">Membrane</keyword>
<gene>
    <name evidence="7" type="ORF">NADFUDRAFT_21288</name>
</gene>
<keyword evidence="8" id="KW-1185">Reference proteome</keyword>
<dbReference type="GO" id="GO:0005886">
    <property type="term" value="C:plasma membrane"/>
    <property type="evidence" value="ECO:0007669"/>
    <property type="project" value="TreeGrafter"/>
</dbReference>
<accession>A0A1E3PPP0</accession>
<protein>
    <submittedName>
        <fullName evidence="7">MFS general substrate transporter</fullName>
    </submittedName>
</protein>
<feature type="transmembrane region" description="Helical" evidence="5">
    <location>
        <begin position="365"/>
        <end position="384"/>
    </location>
</feature>
<dbReference type="AlphaFoldDB" id="A0A1E3PPP0"/>
<feature type="domain" description="Major facilitator superfamily (MFS) profile" evidence="6">
    <location>
        <begin position="64"/>
        <end position="489"/>
    </location>
</feature>
<feature type="transmembrane region" description="Helical" evidence="5">
    <location>
        <begin position="65"/>
        <end position="90"/>
    </location>
</feature>
<dbReference type="InterPro" id="IPR011701">
    <property type="entry name" value="MFS"/>
</dbReference>
<name>A0A1E3PPP0_9ASCO</name>
<proteinExistence type="predicted"/>
<evidence type="ECO:0000256" key="2">
    <source>
        <dbReference type="ARBA" id="ARBA00022692"/>
    </source>
</evidence>
<dbReference type="SUPFAM" id="SSF103473">
    <property type="entry name" value="MFS general substrate transporter"/>
    <property type="match status" value="1"/>
</dbReference>
<evidence type="ECO:0000313" key="8">
    <source>
        <dbReference type="Proteomes" id="UP000095009"/>
    </source>
</evidence>
<keyword evidence="2 5" id="KW-0812">Transmembrane</keyword>
<feature type="transmembrane region" description="Helical" evidence="5">
    <location>
        <begin position="325"/>
        <end position="344"/>
    </location>
</feature>
<dbReference type="PROSITE" id="PS50850">
    <property type="entry name" value="MFS"/>
    <property type="match status" value="1"/>
</dbReference>
<evidence type="ECO:0000256" key="4">
    <source>
        <dbReference type="ARBA" id="ARBA00023136"/>
    </source>
</evidence>
<sequence>MPIDSEKNENEGHLNLELTDCSKLSIELENSHKEYLIHRHGTIELDPLPSQDPEDPLNWPNKKKYLLLGLVAFHAMSNTFMGAGIVPAFESMSEQYGVTMEAIAYLTSVQIVVSGIFPLLWLPLMNKYGRRPFLLASVLGAMAFNIGGGFCSTYGQQMALRALTAFFISPSAAVGSVIVTELCFSRERGQKTGWWAMMMTIGTPAGPFIMGFVQQHAGTKWIYWTFAIMNICQFLGYLFFGPETLYSRDGFIVKRVNWWRLTRLDSQPLSWKAFLAPLKLAAVQQVIIPICAYAIVFCYANIALIVELPQVFGRKFHLDSQQTGLQFIALIIGSAIGEQLAGPLSDWWMKLRIRNRGRKIIEDRLWLSYPGFLMVIVGLIVWGVRTQQAAEGHWNITPLIGSGIAAAGNQIITTTLITFAIDVNSKVSSEVGLLVNVVRQVFGFLGPFYFPVMFNNLGFGGAGGLMAGLVGVFACIPIILLHFSGLRRQGVRA</sequence>
<dbReference type="InterPro" id="IPR036259">
    <property type="entry name" value="MFS_trans_sf"/>
</dbReference>
<dbReference type="Proteomes" id="UP000095009">
    <property type="component" value="Unassembled WGS sequence"/>
</dbReference>
<feature type="transmembrane region" description="Helical" evidence="5">
    <location>
        <begin position="431"/>
        <end position="450"/>
    </location>
</feature>
<evidence type="ECO:0000256" key="1">
    <source>
        <dbReference type="ARBA" id="ARBA00004141"/>
    </source>
</evidence>
<dbReference type="OrthoDB" id="5215911at2759"/>
<dbReference type="InterPro" id="IPR020846">
    <property type="entry name" value="MFS_dom"/>
</dbReference>
<feature type="transmembrane region" description="Helical" evidence="5">
    <location>
        <begin position="221"/>
        <end position="240"/>
    </location>
</feature>
<dbReference type="EMBL" id="KV454407">
    <property type="protein sequence ID" value="ODQ66882.1"/>
    <property type="molecule type" value="Genomic_DNA"/>
</dbReference>
<feature type="transmembrane region" description="Helical" evidence="5">
    <location>
        <begin position="102"/>
        <end position="121"/>
    </location>
</feature>
<dbReference type="PANTHER" id="PTHR23502">
    <property type="entry name" value="MAJOR FACILITATOR SUPERFAMILY"/>
    <property type="match status" value="1"/>
</dbReference>
<keyword evidence="3 5" id="KW-1133">Transmembrane helix</keyword>
<comment type="subcellular location">
    <subcellularLocation>
        <location evidence="1">Membrane</location>
        <topology evidence="1">Multi-pass membrane protein</topology>
    </subcellularLocation>
</comment>
<dbReference type="GO" id="GO:0022857">
    <property type="term" value="F:transmembrane transporter activity"/>
    <property type="evidence" value="ECO:0007669"/>
    <property type="project" value="InterPro"/>
</dbReference>
<evidence type="ECO:0000259" key="6">
    <source>
        <dbReference type="PROSITE" id="PS50850"/>
    </source>
</evidence>
<dbReference type="Gene3D" id="1.20.1250.20">
    <property type="entry name" value="MFS general substrate transporter like domains"/>
    <property type="match status" value="1"/>
</dbReference>
<feature type="transmembrane region" description="Helical" evidence="5">
    <location>
        <begin position="286"/>
        <end position="305"/>
    </location>
</feature>
<evidence type="ECO:0000256" key="5">
    <source>
        <dbReference type="SAM" id="Phobius"/>
    </source>
</evidence>
<feature type="transmembrane region" description="Helical" evidence="5">
    <location>
        <begin position="194"/>
        <end position="215"/>
    </location>
</feature>
<reference evidence="7 8" key="1">
    <citation type="journal article" date="2016" name="Proc. Natl. Acad. Sci. U.S.A.">
        <title>Comparative genomics of biotechnologically important yeasts.</title>
        <authorList>
            <person name="Riley R."/>
            <person name="Haridas S."/>
            <person name="Wolfe K.H."/>
            <person name="Lopes M.R."/>
            <person name="Hittinger C.T."/>
            <person name="Goeker M."/>
            <person name="Salamov A.A."/>
            <person name="Wisecaver J.H."/>
            <person name="Long T.M."/>
            <person name="Calvey C.H."/>
            <person name="Aerts A.L."/>
            <person name="Barry K.W."/>
            <person name="Choi C."/>
            <person name="Clum A."/>
            <person name="Coughlan A.Y."/>
            <person name="Deshpande S."/>
            <person name="Douglass A.P."/>
            <person name="Hanson S.J."/>
            <person name="Klenk H.-P."/>
            <person name="LaButti K.M."/>
            <person name="Lapidus A."/>
            <person name="Lindquist E.A."/>
            <person name="Lipzen A.M."/>
            <person name="Meier-Kolthoff J.P."/>
            <person name="Ohm R.A."/>
            <person name="Otillar R.P."/>
            <person name="Pangilinan J.L."/>
            <person name="Peng Y."/>
            <person name="Rokas A."/>
            <person name="Rosa C.A."/>
            <person name="Scheuner C."/>
            <person name="Sibirny A.A."/>
            <person name="Slot J.C."/>
            <person name="Stielow J.B."/>
            <person name="Sun H."/>
            <person name="Kurtzman C.P."/>
            <person name="Blackwell M."/>
            <person name="Grigoriev I.V."/>
            <person name="Jeffries T.W."/>
        </authorList>
    </citation>
    <scope>NUCLEOTIDE SEQUENCE [LARGE SCALE GENOMIC DNA]</scope>
    <source>
        <strain evidence="7 8">DSM 6958</strain>
    </source>
</reference>
<feature type="transmembrane region" description="Helical" evidence="5">
    <location>
        <begin position="162"/>
        <end position="182"/>
    </location>
</feature>
<feature type="transmembrane region" description="Helical" evidence="5">
    <location>
        <begin position="133"/>
        <end position="156"/>
    </location>
</feature>
<dbReference type="Pfam" id="PF07690">
    <property type="entry name" value="MFS_1"/>
    <property type="match status" value="1"/>
</dbReference>
<evidence type="ECO:0000256" key="3">
    <source>
        <dbReference type="ARBA" id="ARBA00022989"/>
    </source>
</evidence>